<dbReference type="PANTHER" id="PTHR13285">
    <property type="entry name" value="ACYLTRANSFERASE"/>
    <property type="match status" value="1"/>
</dbReference>
<keyword evidence="3 7" id="KW-1003">Cell membrane</keyword>
<evidence type="ECO:0000256" key="5">
    <source>
        <dbReference type="ARBA" id="ARBA00022989"/>
    </source>
</evidence>
<evidence type="ECO:0000256" key="7">
    <source>
        <dbReference type="PIRNR" id="PIRNR016636"/>
    </source>
</evidence>
<sequence length="471" mass="53898">MVFSSVLFLFRFLPIFMICYFLVPRNMKNLVLFLGSLVFYAWGEPVYIFLMLFSTISDFVWGRLIEEYRGEDRSRIFLLCSVVINLFILGFFKYADFLLQTVNTVFGTSIPLLGLPLPIGISFYTFQTMSYVIDVYRGDTKAQRNILQFGVYVTMFPQLIAGPILKYHQIEKYLQERRSDLDAISYGAKRFVTGLAKKVLLANNLGLLWTQISSLKNDQMSVLMAWIGIVAYAFQIYFDFSGYSDMAIGLGAILGFHFPENFNYPYIATSVTDFWHRWHISLSTWFKEYVYIPLGGNRKGLARQILNILIVWTLTGIWHGAGWNFLFWGLWFALFLILEKLFLGELLKNAPVVFGRVYTLTVVLISWVFFALEKPGEILAYLQAMFGLNGVGLMNTQAMFLGNEYLVLLIIALVACLPVGSLLIHRLKSSKTGPAMALYRVGEKVIPAALLILSVAYIVDASYNPFLYFRF</sequence>
<evidence type="ECO:0000256" key="1">
    <source>
        <dbReference type="ARBA" id="ARBA00004651"/>
    </source>
</evidence>
<keyword evidence="5 8" id="KW-1133">Transmembrane helix</keyword>
<feature type="transmembrane region" description="Helical" evidence="8">
    <location>
        <begin position="104"/>
        <end position="126"/>
    </location>
</feature>
<dbReference type="AlphaFoldDB" id="A0A6L5YID3"/>
<keyword evidence="7" id="KW-0808">Transferase</keyword>
<evidence type="ECO:0000313" key="10">
    <source>
        <dbReference type="Proteomes" id="UP000476055"/>
    </source>
</evidence>
<feature type="transmembrane region" description="Helical" evidence="8">
    <location>
        <begin position="405"/>
        <end position="424"/>
    </location>
</feature>
<evidence type="ECO:0000256" key="3">
    <source>
        <dbReference type="ARBA" id="ARBA00022475"/>
    </source>
</evidence>
<dbReference type="GO" id="GO:0042121">
    <property type="term" value="P:alginic acid biosynthetic process"/>
    <property type="evidence" value="ECO:0007669"/>
    <property type="project" value="InterPro"/>
</dbReference>
<dbReference type="InterPro" id="IPR051085">
    <property type="entry name" value="MB_O-acyltransferase"/>
</dbReference>
<dbReference type="PANTHER" id="PTHR13285:SF18">
    <property type="entry name" value="PROTEIN-CYSTEINE N-PALMITOYLTRANSFERASE RASP"/>
    <property type="match status" value="1"/>
</dbReference>
<dbReference type="PIRSF" id="PIRSF016636">
    <property type="entry name" value="AlgI_DltB"/>
    <property type="match status" value="1"/>
</dbReference>
<reference evidence="9 10" key="1">
    <citation type="submission" date="2019-08" db="EMBL/GenBank/DDBJ databases">
        <title>In-depth cultivation of the pig gut microbiome towards novel bacterial diversity and tailored functional studies.</title>
        <authorList>
            <person name="Wylensek D."/>
            <person name="Hitch T.C.A."/>
            <person name="Clavel T."/>
        </authorList>
    </citation>
    <scope>NUCLEOTIDE SEQUENCE [LARGE SCALE GENOMIC DNA]</scope>
    <source>
        <strain evidence="9 10">WCA3-601-WT-6H</strain>
    </source>
</reference>
<dbReference type="Pfam" id="PF03062">
    <property type="entry name" value="MBOAT"/>
    <property type="match status" value="1"/>
</dbReference>
<evidence type="ECO:0000256" key="6">
    <source>
        <dbReference type="ARBA" id="ARBA00023136"/>
    </source>
</evidence>
<dbReference type="InterPro" id="IPR004299">
    <property type="entry name" value="MBOAT_fam"/>
</dbReference>
<comment type="subcellular location">
    <subcellularLocation>
        <location evidence="1">Cell membrane</location>
        <topology evidence="1">Multi-pass membrane protein</topology>
    </subcellularLocation>
</comment>
<accession>A0A6L5YID3</accession>
<evidence type="ECO:0000256" key="8">
    <source>
        <dbReference type="SAM" id="Phobius"/>
    </source>
</evidence>
<comment type="caution">
    <text evidence="9">The sequence shown here is derived from an EMBL/GenBank/DDBJ whole genome shotgun (WGS) entry which is preliminary data.</text>
</comment>
<organism evidence="9 10">
    <name type="scientific">Waltera intestinalis</name>
    <dbReference type="NCBI Taxonomy" id="2606635"/>
    <lineage>
        <taxon>Bacteria</taxon>
        <taxon>Bacillati</taxon>
        <taxon>Bacillota</taxon>
        <taxon>Clostridia</taxon>
        <taxon>Lachnospirales</taxon>
        <taxon>Lachnospiraceae</taxon>
        <taxon>Waltera</taxon>
    </lineage>
</organism>
<evidence type="ECO:0000256" key="4">
    <source>
        <dbReference type="ARBA" id="ARBA00022692"/>
    </source>
</evidence>
<keyword evidence="4 8" id="KW-0812">Transmembrane</keyword>
<feature type="transmembrane region" description="Helical" evidence="8">
    <location>
        <begin position="6"/>
        <end position="23"/>
    </location>
</feature>
<comment type="similarity">
    <text evidence="2 7">Belongs to the membrane-bound acyltransferase family.</text>
</comment>
<dbReference type="InterPro" id="IPR028362">
    <property type="entry name" value="AlgI"/>
</dbReference>
<keyword evidence="10" id="KW-1185">Reference proteome</keyword>
<gene>
    <name evidence="9" type="ORF">FYJ59_07370</name>
</gene>
<feature type="transmembrane region" description="Helical" evidence="8">
    <location>
        <begin position="379"/>
        <end position="399"/>
    </location>
</feature>
<evidence type="ECO:0000256" key="2">
    <source>
        <dbReference type="ARBA" id="ARBA00010323"/>
    </source>
</evidence>
<feature type="transmembrane region" description="Helical" evidence="8">
    <location>
        <begin position="445"/>
        <end position="463"/>
    </location>
</feature>
<dbReference type="GO" id="GO:0016746">
    <property type="term" value="F:acyltransferase activity"/>
    <property type="evidence" value="ECO:0007669"/>
    <property type="project" value="UniProtKB-KW"/>
</dbReference>
<name>A0A6L5YID3_9FIRM</name>
<protein>
    <submittedName>
        <fullName evidence="9">MBOAT family protein</fullName>
    </submittedName>
</protein>
<proteinExistence type="inferred from homology"/>
<dbReference type="RefSeq" id="WP_154496175.1">
    <property type="nucleotide sequence ID" value="NZ_VUMU01000007.1"/>
</dbReference>
<evidence type="ECO:0000313" key="9">
    <source>
        <dbReference type="EMBL" id="MST58061.1"/>
    </source>
</evidence>
<keyword evidence="7" id="KW-0012">Acyltransferase</keyword>
<dbReference type="InterPro" id="IPR024194">
    <property type="entry name" value="Ac/AlaTfrase_AlgI/DltB"/>
</dbReference>
<dbReference type="Proteomes" id="UP000476055">
    <property type="component" value="Unassembled WGS sequence"/>
</dbReference>
<dbReference type="EMBL" id="VUMU01000007">
    <property type="protein sequence ID" value="MST58061.1"/>
    <property type="molecule type" value="Genomic_DNA"/>
</dbReference>
<dbReference type="GO" id="GO:0005886">
    <property type="term" value="C:plasma membrane"/>
    <property type="evidence" value="ECO:0007669"/>
    <property type="project" value="UniProtKB-SubCell"/>
</dbReference>
<feature type="transmembrane region" description="Helical" evidence="8">
    <location>
        <begin position="220"/>
        <end position="238"/>
    </location>
</feature>
<feature type="transmembrane region" description="Helical" evidence="8">
    <location>
        <begin position="76"/>
        <end position="92"/>
    </location>
</feature>
<feature type="transmembrane region" description="Helical" evidence="8">
    <location>
        <begin position="30"/>
        <end position="56"/>
    </location>
</feature>
<dbReference type="PIRSF" id="PIRSF500217">
    <property type="entry name" value="AlgI"/>
    <property type="match status" value="1"/>
</dbReference>
<feature type="transmembrane region" description="Helical" evidence="8">
    <location>
        <begin position="146"/>
        <end position="165"/>
    </location>
</feature>
<feature type="transmembrane region" description="Helical" evidence="8">
    <location>
        <begin position="355"/>
        <end position="372"/>
    </location>
</feature>
<keyword evidence="6 7" id="KW-0472">Membrane</keyword>